<reference evidence="3 4" key="1">
    <citation type="submission" date="2018-06" db="EMBL/GenBank/DDBJ databases">
        <title>Three novel Pseudomonas species isolated from symptomatic oak.</title>
        <authorList>
            <person name="Bueno-Gonzalez V."/>
            <person name="Brady C."/>
        </authorList>
    </citation>
    <scope>NUCLEOTIDE SEQUENCE [LARGE SCALE GENOMIC DNA]</scope>
    <source>
        <strain evidence="2 3">P26B</strain>
        <strain evidence="1 4">P6B</strain>
    </source>
</reference>
<protein>
    <submittedName>
        <fullName evidence="1">Uncharacterized protein</fullName>
    </submittedName>
</protein>
<dbReference type="SUPFAM" id="SSF53850">
    <property type="entry name" value="Periplasmic binding protein-like II"/>
    <property type="match status" value="1"/>
</dbReference>
<accession>A0A4Q9RC31</accession>
<dbReference type="OrthoDB" id="8587856at2"/>
<proteinExistence type="predicted"/>
<dbReference type="Proteomes" id="UP000291334">
    <property type="component" value="Unassembled WGS sequence"/>
</dbReference>
<evidence type="ECO:0000313" key="1">
    <source>
        <dbReference type="EMBL" id="TBU97412.1"/>
    </source>
</evidence>
<dbReference type="AlphaFoldDB" id="A0A4Q9RC31"/>
<evidence type="ECO:0000313" key="3">
    <source>
        <dbReference type="Proteomes" id="UP000291334"/>
    </source>
</evidence>
<name>A0A4Q9RC31_9GAMM</name>
<gene>
    <name evidence="2" type="ORF">DNK34_00135</name>
    <name evidence="1" type="ORF">DNK44_00035</name>
</gene>
<dbReference type="PANTHER" id="PTHR38834:SF3">
    <property type="entry name" value="SOLUTE-BINDING PROTEIN FAMILY 3_N-TERMINAL DOMAIN-CONTAINING PROTEIN"/>
    <property type="match status" value="1"/>
</dbReference>
<sequence>MQTAACWLSLRRKWSSCVRMSEVMGRGRRFGRVVCVLGALCGSAAALAEPEPLHVYVGQGQMPFANGSAAQAGLFGDLMRELCVRIERQCLFRSVPWRRVLSAAAEDPHGIVLNLGRTREREDSFVWLLDVLPTPYVLASQDRAFDSIADALAAGPVAVMAGTPRAAAVNAARRGRQQVVEVTDPEQAAHLLHSGRVATWYEIDLRILYLWRYLGYDSSPLFGQPINHTRSYIASGLNLEDAELVHQRMLAAFRDMRRDGSWQRILATYLGPDKAGAVLSDDT</sequence>
<keyword evidence="3" id="KW-1185">Reference proteome</keyword>
<dbReference type="Gene3D" id="3.40.190.10">
    <property type="entry name" value="Periplasmic binding protein-like II"/>
    <property type="match status" value="2"/>
</dbReference>
<dbReference type="EMBL" id="QJUM01000001">
    <property type="protein sequence ID" value="TBV09884.1"/>
    <property type="molecule type" value="Genomic_DNA"/>
</dbReference>
<dbReference type="Proteomes" id="UP000293172">
    <property type="component" value="Unassembled WGS sequence"/>
</dbReference>
<evidence type="ECO:0000313" key="2">
    <source>
        <dbReference type="EMBL" id="TBV09884.1"/>
    </source>
</evidence>
<dbReference type="PANTHER" id="PTHR38834">
    <property type="entry name" value="PERIPLASMIC SUBSTRATE BINDING PROTEIN FAMILY 3"/>
    <property type="match status" value="1"/>
</dbReference>
<comment type="caution">
    <text evidence="1">The sequence shown here is derived from an EMBL/GenBank/DDBJ whole genome shotgun (WGS) entry which is preliminary data.</text>
</comment>
<organism evidence="1 4">
    <name type="scientific">Phytopseudomonas dryadis</name>
    <dbReference type="NCBI Taxonomy" id="2487520"/>
    <lineage>
        <taxon>Bacteria</taxon>
        <taxon>Pseudomonadati</taxon>
        <taxon>Pseudomonadota</taxon>
        <taxon>Gammaproteobacteria</taxon>
        <taxon>Pseudomonadales</taxon>
        <taxon>Pseudomonadaceae</taxon>
        <taxon>Phytopseudomonas</taxon>
    </lineage>
</organism>
<dbReference type="EMBL" id="QJUL01000001">
    <property type="protein sequence ID" value="TBU97412.1"/>
    <property type="molecule type" value="Genomic_DNA"/>
</dbReference>
<evidence type="ECO:0000313" key="4">
    <source>
        <dbReference type="Proteomes" id="UP000293172"/>
    </source>
</evidence>